<dbReference type="InterPro" id="IPR014718">
    <property type="entry name" value="GH-type_carb-bd"/>
</dbReference>
<dbReference type="GO" id="GO:0005829">
    <property type="term" value="C:cytosol"/>
    <property type="evidence" value="ECO:0007669"/>
    <property type="project" value="TreeGrafter"/>
</dbReference>
<proteinExistence type="predicted"/>
<dbReference type="InterPro" id="IPR041371">
    <property type="entry name" value="GH92_N"/>
</dbReference>
<dbReference type="SUPFAM" id="SSF48208">
    <property type="entry name" value="Six-hairpin glycosidases"/>
    <property type="match status" value="1"/>
</dbReference>
<evidence type="ECO:0000313" key="3">
    <source>
        <dbReference type="EMBL" id="KAF5364125.1"/>
    </source>
</evidence>
<dbReference type="Proteomes" id="UP000559027">
    <property type="component" value="Unassembled WGS sequence"/>
</dbReference>
<dbReference type="GO" id="GO:0005634">
    <property type="term" value="C:nucleus"/>
    <property type="evidence" value="ECO:0007669"/>
    <property type="project" value="TreeGrafter"/>
</dbReference>
<sequence length="739" mass="80672">MRRYHCVEAFSGATLPHGMIKAGMDTDRENFGGYNADPSAKATGFSQLHESGTGGSIPLSNFKLWPLAECPSFVKCPTSLESRKLSRNILPNGSPDDFASPGYFSSNLSNAIRVELTATRRTALHRYTFPVGTKQPRLVVDITNDGQKSARDPSMTISPNTGKVVGGASFSASFGPGDFKAFTCVTFQGEGYDLGVPTEYGVWVNNSPMRNTTVISEVNPRAGDELGALLAFTPAPSGSTTILARVGVSLISADQACANAEQEIPNFDFATTQAQARAQWNAILGRVQVDITGVPAETVQLLYSSLPPTWDTYRTLYPLMSLHDPTTFARIVRGMIDIQKHEGWLPECREATVKQWVQGGSNGDPILAEFFVKFHDQASELGVSQDDLYNALLADAEKEPSNYDLQGRQANAWKQYGYIPQDVGDGRGSNARQVSRTLEYAFDDFAIAQVAKVLGKTDDQKKYLGRAGNFMNVWNANVSVPEHPEIKGMMQPRFSKNDSFGYTDPRHCSIHDPTHATCFLDPNAKDGFYEGSPILYSQYVPQDTAKLIELQGGVESFVKRLDFIFEQGYFEATDEPSQQMPFMYHYANKPGLSTQRSREVITQYFNTSVGGIPGNDDSGAMGSYAAFYLAGLYPVPATEQFLLSSPFFKSISFLNPLYNKTTVITAANFEGNPTNGVGGQAFVKSVTVNGQPYKSNCYLDWDVFKMGAVVELTLTDDINVSCGDGPNALPPSISTGGFN</sequence>
<reference evidence="3 4" key="1">
    <citation type="journal article" date="2020" name="ISME J.">
        <title>Uncovering the hidden diversity of litter-decomposition mechanisms in mushroom-forming fungi.</title>
        <authorList>
            <person name="Floudas D."/>
            <person name="Bentzer J."/>
            <person name="Ahren D."/>
            <person name="Johansson T."/>
            <person name="Persson P."/>
            <person name="Tunlid A."/>
        </authorList>
    </citation>
    <scope>NUCLEOTIDE SEQUENCE [LARGE SCALE GENOMIC DNA]</scope>
    <source>
        <strain evidence="3 4">CBS 146.42</strain>
    </source>
</reference>
<feature type="domain" description="Glycosyl hydrolase family 92 N-terminal" evidence="2">
    <location>
        <begin position="8"/>
        <end position="249"/>
    </location>
</feature>
<dbReference type="InterPro" id="IPR050883">
    <property type="entry name" value="PNGase"/>
</dbReference>
<evidence type="ECO:0008006" key="5">
    <source>
        <dbReference type="Google" id="ProtNLM"/>
    </source>
</evidence>
<gene>
    <name evidence="3" type="ORF">D9756_000964</name>
</gene>
<dbReference type="GO" id="GO:0000224">
    <property type="term" value="F:peptide-N4-(N-acetyl-beta-glucosaminyl)asparagine amidase activity"/>
    <property type="evidence" value="ECO:0007669"/>
    <property type="project" value="TreeGrafter"/>
</dbReference>
<protein>
    <recommendedName>
        <fullName evidence="5">Glycoside hydrolase family 92 protein</fullName>
    </recommendedName>
</protein>
<dbReference type="InterPro" id="IPR012939">
    <property type="entry name" value="Glyco_hydro_92"/>
</dbReference>
<dbReference type="PANTHER" id="PTHR12143:SF25">
    <property type="entry name" value="FAMILY PROTEIN, PUTATIVE (AFU_ORTHOLOGUE AFUA_1G10790)-RELATED"/>
    <property type="match status" value="1"/>
</dbReference>
<dbReference type="PANTHER" id="PTHR12143">
    <property type="entry name" value="PEPTIDE N-GLYCANASE PNGASE -RELATED"/>
    <property type="match status" value="1"/>
</dbReference>
<dbReference type="EMBL" id="JAACJO010000001">
    <property type="protein sequence ID" value="KAF5364125.1"/>
    <property type="molecule type" value="Genomic_DNA"/>
</dbReference>
<feature type="domain" description="Glycosyl hydrolase family 92" evidence="1">
    <location>
        <begin position="309"/>
        <end position="715"/>
    </location>
</feature>
<dbReference type="Gene3D" id="1.20.1050.60">
    <property type="entry name" value="alpha-1,2-mannosidase"/>
    <property type="match status" value="1"/>
</dbReference>
<evidence type="ECO:0000313" key="4">
    <source>
        <dbReference type="Proteomes" id="UP000559027"/>
    </source>
</evidence>
<comment type="caution">
    <text evidence="3">The sequence shown here is derived from an EMBL/GenBank/DDBJ whole genome shotgun (WGS) entry which is preliminary data.</text>
</comment>
<evidence type="ECO:0000259" key="2">
    <source>
        <dbReference type="Pfam" id="PF17678"/>
    </source>
</evidence>
<accession>A0A8H5GG35</accession>
<dbReference type="Pfam" id="PF07971">
    <property type="entry name" value="Glyco_hydro_92"/>
    <property type="match status" value="2"/>
</dbReference>
<dbReference type="GO" id="GO:0006516">
    <property type="term" value="P:glycoprotein catabolic process"/>
    <property type="evidence" value="ECO:0007669"/>
    <property type="project" value="TreeGrafter"/>
</dbReference>
<dbReference type="Pfam" id="PF17678">
    <property type="entry name" value="Glyco_hydro_92N"/>
    <property type="match status" value="1"/>
</dbReference>
<dbReference type="Gene3D" id="1.20.1610.10">
    <property type="entry name" value="alpha-1,2-mannosidases domains"/>
    <property type="match status" value="1"/>
</dbReference>
<dbReference type="AlphaFoldDB" id="A0A8H5GG35"/>
<dbReference type="GO" id="GO:0030246">
    <property type="term" value="F:carbohydrate binding"/>
    <property type="evidence" value="ECO:0007669"/>
    <property type="project" value="InterPro"/>
</dbReference>
<evidence type="ECO:0000259" key="1">
    <source>
        <dbReference type="Pfam" id="PF07971"/>
    </source>
</evidence>
<dbReference type="GO" id="GO:0005975">
    <property type="term" value="P:carbohydrate metabolic process"/>
    <property type="evidence" value="ECO:0007669"/>
    <property type="project" value="InterPro"/>
</dbReference>
<dbReference type="Gene3D" id="2.70.98.10">
    <property type="match status" value="1"/>
</dbReference>
<name>A0A8H5GG35_9AGAR</name>
<keyword evidence="4" id="KW-1185">Reference proteome</keyword>
<dbReference type="OrthoDB" id="449263at2759"/>
<organism evidence="3 4">
    <name type="scientific">Leucocoprinus leucothites</name>
    <dbReference type="NCBI Taxonomy" id="201217"/>
    <lineage>
        <taxon>Eukaryota</taxon>
        <taxon>Fungi</taxon>
        <taxon>Dikarya</taxon>
        <taxon>Basidiomycota</taxon>
        <taxon>Agaricomycotina</taxon>
        <taxon>Agaricomycetes</taxon>
        <taxon>Agaricomycetidae</taxon>
        <taxon>Agaricales</taxon>
        <taxon>Agaricineae</taxon>
        <taxon>Agaricaceae</taxon>
        <taxon>Leucocoprinus</taxon>
    </lineage>
</organism>
<dbReference type="InterPro" id="IPR008928">
    <property type="entry name" value="6-hairpin_glycosidase_sf"/>
</dbReference>
<feature type="domain" description="Glycosyl hydrolase family 92" evidence="1">
    <location>
        <begin position="255"/>
        <end position="306"/>
    </location>
</feature>